<dbReference type="InterPro" id="IPR011990">
    <property type="entry name" value="TPR-like_helical_dom_sf"/>
</dbReference>
<protein>
    <submittedName>
        <fullName evidence="3">TPR repeat-containing protein</fullName>
    </submittedName>
</protein>
<sequence length="298" mass="34526">MIKRIFPAVLVLSLISFPAYSKEATFQKRIEKEIQCPKSFLSNPPVYFYCIYRDYHNHKFDDGIEKAKRALKEIEPLMRKNPNGTVPNAVQKKAKLRDPHVKSVASDLHMLLGMLYYKKSLNLDDSSVKKIYADFYKNLEKKGFNFFQIEELMNLYTKKKLFPDSFSQKDTKKYKEMLSKMGVKEEDLDRLISKAQRESDRLDEERLTYLQKAVKELQEAVKVDPENALAYYQLGNLYSGSLGEDLPEASSAAEEAYYKAALIFKKKGDKEAYKEVIKKLELANPNSPYLKKLKGNHA</sequence>
<dbReference type="Gene3D" id="1.25.40.10">
    <property type="entry name" value="Tetratricopeptide repeat domain"/>
    <property type="match status" value="1"/>
</dbReference>
<feature type="signal peptide" evidence="2">
    <location>
        <begin position="1"/>
        <end position="21"/>
    </location>
</feature>
<evidence type="ECO:0000313" key="4">
    <source>
        <dbReference type="Proteomes" id="UP000317315"/>
    </source>
</evidence>
<keyword evidence="2" id="KW-0732">Signal</keyword>
<feature type="coiled-coil region" evidence="1">
    <location>
        <begin position="185"/>
        <end position="212"/>
    </location>
</feature>
<name>A0A521AND0_9BACT</name>
<gene>
    <name evidence="3" type="ORF">SAMN06269117_10253</name>
</gene>
<dbReference type="Proteomes" id="UP000317315">
    <property type="component" value="Unassembled WGS sequence"/>
</dbReference>
<dbReference type="Pfam" id="PF13414">
    <property type="entry name" value="TPR_11"/>
    <property type="match status" value="1"/>
</dbReference>
<proteinExistence type="predicted"/>
<accession>A0A521AND0</accession>
<keyword evidence="4" id="KW-1185">Reference proteome</keyword>
<reference evidence="3 4" key="1">
    <citation type="submission" date="2017-05" db="EMBL/GenBank/DDBJ databases">
        <authorList>
            <person name="Varghese N."/>
            <person name="Submissions S."/>
        </authorList>
    </citation>
    <scope>NUCLEOTIDE SEQUENCE [LARGE SCALE GENOMIC DNA]</scope>
    <source>
        <strain evidence="3 4">DSM 16304</strain>
    </source>
</reference>
<dbReference type="RefSeq" id="WP_142933659.1">
    <property type="nucleotide sequence ID" value="NZ_FXTM01000002.1"/>
</dbReference>
<evidence type="ECO:0000313" key="3">
    <source>
        <dbReference type="EMBL" id="SMO36316.1"/>
    </source>
</evidence>
<dbReference type="OrthoDB" id="13206at2"/>
<evidence type="ECO:0000256" key="2">
    <source>
        <dbReference type="SAM" id="SignalP"/>
    </source>
</evidence>
<feature type="chain" id="PRO_5021853150" evidence="2">
    <location>
        <begin position="22"/>
        <end position="298"/>
    </location>
</feature>
<dbReference type="AlphaFoldDB" id="A0A521AND0"/>
<organism evidence="3 4">
    <name type="scientific">Balnearium lithotrophicum</name>
    <dbReference type="NCBI Taxonomy" id="223788"/>
    <lineage>
        <taxon>Bacteria</taxon>
        <taxon>Pseudomonadati</taxon>
        <taxon>Aquificota</taxon>
        <taxon>Aquificia</taxon>
        <taxon>Desulfurobacteriales</taxon>
        <taxon>Desulfurobacteriaceae</taxon>
        <taxon>Balnearium</taxon>
    </lineage>
</organism>
<evidence type="ECO:0000256" key="1">
    <source>
        <dbReference type="SAM" id="Coils"/>
    </source>
</evidence>
<dbReference type="SUPFAM" id="SSF48452">
    <property type="entry name" value="TPR-like"/>
    <property type="match status" value="1"/>
</dbReference>
<keyword evidence="1" id="KW-0175">Coiled coil</keyword>
<dbReference type="EMBL" id="FXTM01000002">
    <property type="protein sequence ID" value="SMO36316.1"/>
    <property type="molecule type" value="Genomic_DNA"/>
</dbReference>